<accession>A0A2U9PZ08</accession>
<name>A0A2U9PZ08_MYCSE</name>
<feature type="region of interest" description="Disordered" evidence="1">
    <location>
        <begin position="1"/>
        <end position="51"/>
    </location>
</feature>
<proteinExistence type="predicted"/>
<dbReference type="EMBL" id="CP027541">
    <property type="protein sequence ID" value="AWT57023.1"/>
    <property type="molecule type" value="Genomic_DNA"/>
</dbReference>
<evidence type="ECO:0000256" key="1">
    <source>
        <dbReference type="SAM" id="MobiDB-lite"/>
    </source>
</evidence>
<sequence>MNSNEQRTSCCCTGDRQRPNPAADTTGPNLLDIDWRTSIRPPSHAPEARNP</sequence>
<organism evidence="2 3">
    <name type="scientific">Mycolicibacterium smegmatis (strain MKD8)</name>
    <name type="common">Mycobacterium smegmatis</name>
    <dbReference type="NCBI Taxonomy" id="1214915"/>
    <lineage>
        <taxon>Bacteria</taxon>
        <taxon>Bacillati</taxon>
        <taxon>Actinomycetota</taxon>
        <taxon>Actinomycetes</taxon>
        <taxon>Mycobacteriales</taxon>
        <taxon>Mycobacteriaceae</taxon>
        <taxon>Mycolicibacterium</taxon>
    </lineage>
</organism>
<evidence type="ECO:0000313" key="3">
    <source>
        <dbReference type="Proteomes" id="UP000011200"/>
    </source>
</evidence>
<protein>
    <submittedName>
        <fullName evidence="2">Uncharacterized protein</fullName>
    </submittedName>
</protein>
<gene>
    <name evidence="2" type="ORF">D806_060850</name>
</gene>
<reference evidence="3" key="2">
    <citation type="submission" date="2018-03" db="EMBL/GenBank/DDBJ databases">
        <authorList>
            <person name="Derbyshire K."/>
            <person name="Gray T.A."/>
            <person name="Champion M."/>
        </authorList>
    </citation>
    <scope>NUCLEOTIDE SEQUENCE [LARGE SCALE GENOMIC DNA]</scope>
    <source>
        <strain evidence="3">MKD8</strain>
    </source>
</reference>
<dbReference type="AlphaFoldDB" id="A0A2U9PZ08"/>
<reference evidence="2 3" key="1">
    <citation type="journal article" date="2013" name="Genome Announc.">
        <title>Draft genome sequence of MKD8, a conjugal recipient Mycobacterium smegmatis strain.</title>
        <authorList>
            <person name="Gray T.A."/>
            <person name="Palumbo M.J."/>
            <person name="Derbyshire K.M."/>
        </authorList>
    </citation>
    <scope>NUCLEOTIDE SEQUENCE [LARGE SCALE GENOMIC DNA]</scope>
    <source>
        <strain evidence="2 3">MKD8</strain>
    </source>
</reference>
<evidence type="ECO:0000313" key="2">
    <source>
        <dbReference type="EMBL" id="AWT57023.1"/>
    </source>
</evidence>
<dbReference type="Proteomes" id="UP000011200">
    <property type="component" value="Chromosome"/>
</dbReference>